<dbReference type="AlphaFoldDB" id="A9SNB2"/>
<evidence type="ECO:0000313" key="1">
    <source>
        <dbReference type="EMBL" id="PNR51697.1"/>
    </source>
</evidence>
<evidence type="ECO:0000313" key="3">
    <source>
        <dbReference type="Proteomes" id="UP000006727"/>
    </source>
</evidence>
<dbReference type="Proteomes" id="UP000006727">
    <property type="component" value="Chromosome 7"/>
</dbReference>
<keyword evidence="3" id="KW-1185">Reference proteome</keyword>
<dbReference type="Gramene" id="Pp3c7_25920V3.1">
    <property type="protein sequence ID" value="Pp3c7_25920V3.1"/>
    <property type="gene ID" value="Pp3c7_25920"/>
</dbReference>
<organism evidence="1">
    <name type="scientific">Physcomitrium patens</name>
    <name type="common">Spreading-leaved earth moss</name>
    <name type="synonym">Physcomitrella patens</name>
    <dbReference type="NCBI Taxonomy" id="3218"/>
    <lineage>
        <taxon>Eukaryota</taxon>
        <taxon>Viridiplantae</taxon>
        <taxon>Streptophyta</taxon>
        <taxon>Embryophyta</taxon>
        <taxon>Bryophyta</taxon>
        <taxon>Bryophytina</taxon>
        <taxon>Bryopsida</taxon>
        <taxon>Funariidae</taxon>
        <taxon>Funariales</taxon>
        <taxon>Funariaceae</taxon>
        <taxon>Physcomitrium</taxon>
    </lineage>
</organism>
<dbReference type="EnsemblPlants" id="Pp3c7_25920V3.1">
    <property type="protein sequence ID" value="Pp3c7_25920V3.1"/>
    <property type="gene ID" value="Pp3c7_25920"/>
</dbReference>
<dbReference type="EMBL" id="ABEU02000007">
    <property type="protein sequence ID" value="PNR51697.1"/>
    <property type="molecule type" value="Genomic_DNA"/>
</dbReference>
<reference evidence="2" key="3">
    <citation type="submission" date="2020-12" db="UniProtKB">
        <authorList>
            <consortium name="EnsemblPlants"/>
        </authorList>
    </citation>
    <scope>IDENTIFICATION</scope>
</reference>
<reference evidence="1 3" key="2">
    <citation type="journal article" date="2018" name="Plant J.">
        <title>The Physcomitrella patens chromosome-scale assembly reveals moss genome structure and evolution.</title>
        <authorList>
            <person name="Lang D."/>
            <person name="Ullrich K.K."/>
            <person name="Murat F."/>
            <person name="Fuchs J."/>
            <person name="Jenkins J."/>
            <person name="Haas F.B."/>
            <person name="Piednoel M."/>
            <person name="Gundlach H."/>
            <person name="Van Bel M."/>
            <person name="Meyberg R."/>
            <person name="Vives C."/>
            <person name="Morata J."/>
            <person name="Symeonidi A."/>
            <person name="Hiss M."/>
            <person name="Muchero W."/>
            <person name="Kamisugi Y."/>
            <person name="Saleh O."/>
            <person name="Blanc G."/>
            <person name="Decker E.L."/>
            <person name="van Gessel N."/>
            <person name="Grimwood J."/>
            <person name="Hayes R.D."/>
            <person name="Graham S.W."/>
            <person name="Gunter L.E."/>
            <person name="McDaniel S.F."/>
            <person name="Hoernstein S.N.W."/>
            <person name="Larsson A."/>
            <person name="Li F.W."/>
            <person name="Perroud P.F."/>
            <person name="Phillips J."/>
            <person name="Ranjan P."/>
            <person name="Rokshar D.S."/>
            <person name="Rothfels C.J."/>
            <person name="Schneider L."/>
            <person name="Shu S."/>
            <person name="Stevenson D.W."/>
            <person name="Thummler F."/>
            <person name="Tillich M."/>
            <person name="Villarreal Aguilar J.C."/>
            <person name="Widiez T."/>
            <person name="Wong G.K."/>
            <person name="Wymore A."/>
            <person name="Zhang Y."/>
            <person name="Zimmer A.D."/>
            <person name="Quatrano R.S."/>
            <person name="Mayer K.F.X."/>
            <person name="Goodstein D."/>
            <person name="Casacuberta J.M."/>
            <person name="Vandepoele K."/>
            <person name="Reski R."/>
            <person name="Cuming A.C."/>
            <person name="Tuskan G.A."/>
            <person name="Maumus F."/>
            <person name="Salse J."/>
            <person name="Schmutz J."/>
            <person name="Rensing S.A."/>
        </authorList>
    </citation>
    <scope>NUCLEOTIDE SEQUENCE [LARGE SCALE GENOMIC DNA]</scope>
    <source>
        <strain evidence="2 3">cv. Gransden 2004</strain>
    </source>
</reference>
<proteinExistence type="predicted"/>
<protein>
    <submittedName>
        <fullName evidence="1 2">Uncharacterized protein</fullName>
    </submittedName>
</protein>
<sequence length="101" mass="11580">MHSVGRKVLCSIKWFRAIVLNITKATKTCHRVLWIMRHDCTWSSGGHEDQLDDVNSHKLRFIPKFGSSINIAASQLRFKFCLDTRPDKMVKTTSLSTGRMS</sequence>
<dbReference type="PaxDb" id="3218-PP1S97_151V6.1"/>
<reference evidence="1 3" key="1">
    <citation type="journal article" date="2008" name="Science">
        <title>The Physcomitrella genome reveals evolutionary insights into the conquest of land by plants.</title>
        <authorList>
            <person name="Rensing S."/>
            <person name="Lang D."/>
            <person name="Zimmer A."/>
            <person name="Terry A."/>
            <person name="Salamov A."/>
            <person name="Shapiro H."/>
            <person name="Nishiyama T."/>
            <person name="Perroud P.-F."/>
            <person name="Lindquist E."/>
            <person name="Kamisugi Y."/>
            <person name="Tanahashi T."/>
            <person name="Sakakibara K."/>
            <person name="Fujita T."/>
            <person name="Oishi K."/>
            <person name="Shin-I T."/>
            <person name="Kuroki Y."/>
            <person name="Toyoda A."/>
            <person name="Suzuki Y."/>
            <person name="Hashimoto A."/>
            <person name="Yamaguchi K."/>
            <person name="Sugano A."/>
            <person name="Kohara Y."/>
            <person name="Fujiyama A."/>
            <person name="Anterola A."/>
            <person name="Aoki S."/>
            <person name="Ashton N."/>
            <person name="Barbazuk W.B."/>
            <person name="Barker E."/>
            <person name="Bennetzen J."/>
            <person name="Bezanilla M."/>
            <person name="Blankenship R."/>
            <person name="Cho S.H."/>
            <person name="Dutcher S."/>
            <person name="Estelle M."/>
            <person name="Fawcett J.A."/>
            <person name="Gundlach H."/>
            <person name="Hanada K."/>
            <person name="Heyl A."/>
            <person name="Hicks K.A."/>
            <person name="Hugh J."/>
            <person name="Lohr M."/>
            <person name="Mayer K."/>
            <person name="Melkozernov A."/>
            <person name="Murata T."/>
            <person name="Nelson D."/>
            <person name="Pils B."/>
            <person name="Prigge M."/>
            <person name="Reiss B."/>
            <person name="Renner T."/>
            <person name="Rombauts S."/>
            <person name="Rushton P."/>
            <person name="Sanderfoot A."/>
            <person name="Schween G."/>
            <person name="Shiu S.-H."/>
            <person name="Stueber K."/>
            <person name="Theodoulou F.L."/>
            <person name="Tu H."/>
            <person name="Van de Peer Y."/>
            <person name="Verrier P.J."/>
            <person name="Waters E."/>
            <person name="Wood A."/>
            <person name="Yang L."/>
            <person name="Cove D."/>
            <person name="Cuming A."/>
            <person name="Hasebe M."/>
            <person name="Lucas S."/>
            <person name="Mishler D.B."/>
            <person name="Reski R."/>
            <person name="Grigoriev I."/>
            <person name="Quatrano R.S."/>
            <person name="Boore J.L."/>
        </authorList>
    </citation>
    <scope>NUCLEOTIDE SEQUENCE [LARGE SCALE GENOMIC DNA]</scope>
    <source>
        <strain evidence="2 3">cv. Gransden 2004</strain>
    </source>
</reference>
<accession>A9SNB2</accession>
<evidence type="ECO:0000313" key="2">
    <source>
        <dbReference type="EnsemblPlants" id="Pp3c7_25920V3.1"/>
    </source>
</evidence>
<gene>
    <name evidence="1" type="ORF">PHYPA_010885</name>
</gene>
<dbReference type="HOGENOM" id="CLU_2296433_0_0_1"/>
<name>A9SNB2_PHYPA</name>
<dbReference type="InParanoid" id="A9SNB2"/>